<comment type="caution">
    <text evidence="2">The sequence shown here is derived from an EMBL/GenBank/DDBJ whole genome shotgun (WGS) entry which is preliminary data.</text>
</comment>
<organism evidence="2 3">
    <name type="scientific">Flagellimonas hymeniacidonis</name>
    <dbReference type="NCBI Taxonomy" id="2603628"/>
    <lineage>
        <taxon>Bacteria</taxon>
        <taxon>Pseudomonadati</taxon>
        <taxon>Bacteroidota</taxon>
        <taxon>Flavobacteriia</taxon>
        <taxon>Flavobacteriales</taxon>
        <taxon>Flavobacteriaceae</taxon>
        <taxon>Flagellimonas</taxon>
    </lineage>
</organism>
<dbReference type="EMBL" id="VRUR01000001">
    <property type="protein sequence ID" value="TXN37401.1"/>
    <property type="molecule type" value="Genomic_DNA"/>
</dbReference>
<protein>
    <submittedName>
        <fullName evidence="2">Nuclear transport factor 2 family protein</fullName>
    </submittedName>
</protein>
<dbReference type="Pfam" id="PF14534">
    <property type="entry name" value="DUF4440"/>
    <property type="match status" value="1"/>
</dbReference>
<keyword evidence="3" id="KW-1185">Reference proteome</keyword>
<dbReference type="PROSITE" id="PS51257">
    <property type="entry name" value="PROKAR_LIPOPROTEIN"/>
    <property type="match status" value="1"/>
</dbReference>
<gene>
    <name evidence="2" type="ORF">FVB32_03705</name>
</gene>
<name>A0A5C8V6M0_9FLAO</name>
<sequence length="174" mass="20793">MKQACLYLFCGFFLFTSCKKENQYNQAEMSFKADSLALVTMINTREKAMIDKNIDLVLPQFSEDATWINSQGYLFEGKKELEKFHLMFSENDSLDYYYEIGNPKIRLLDRYNAIAYYSWKMFWFKKENPADTTFKEIGLMTLNAQKQNEKWKWVAVTNQHTPWFYKNIEPVNIE</sequence>
<evidence type="ECO:0000259" key="1">
    <source>
        <dbReference type="Pfam" id="PF14534"/>
    </source>
</evidence>
<accession>A0A5C8V6M0</accession>
<dbReference type="InterPro" id="IPR032710">
    <property type="entry name" value="NTF2-like_dom_sf"/>
</dbReference>
<evidence type="ECO:0000313" key="3">
    <source>
        <dbReference type="Proteomes" id="UP000321456"/>
    </source>
</evidence>
<dbReference type="SUPFAM" id="SSF54427">
    <property type="entry name" value="NTF2-like"/>
    <property type="match status" value="1"/>
</dbReference>
<dbReference type="AlphaFoldDB" id="A0A5C8V6M0"/>
<dbReference type="InterPro" id="IPR027843">
    <property type="entry name" value="DUF4440"/>
</dbReference>
<reference evidence="2 3" key="1">
    <citation type="submission" date="2019-08" db="EMBL/GenBank/DDBJ databases">
        <title>Professor.</title>
        <authorList>
            <person name="Park J.S."/>
        </authorList>
    </citation>
    <scope>NUCLEOTIDE SEQUENCE [LARGE SCALE GENOMIC DNA]</scope>
    <source>
        <strain evidence="2 3">176CP5-101</strain>
    </source>
</reference>
<dbReference type="Proteomes" id="UP000321456">
    <property type="component" value="Unassembled WGS sequence"/>
</dbReference>
<evidence type="ECO:0000313" key="2">
    <source>
        <dbReference type="EMBL" id="TXN37401.1"/>
    </source>
</evidence>
<proteinExistence type="predicted"/>
<feature type="domain" description="DUF4440" evidence="1">
    <location>
        <begin position="41"/>
        <end position="152"/>
    </location>
</feature>
<dbReference type="Gene3D" id="3.10.450.50">
    <property type="match status" value="1"/>
</dbReference>